<keyword evidence="1" id="KW-0472">Membrane</keyword>
<protein>
    <recommendedName>
        <fullName evidence="2">Endonuclease/exonuclease/phosphatase domain-containing protein</fullName>
    </recommendedName>
</protein>
<dbReference type="GO" id="GO:0003824">
    <property type="term" value="F:catalytic activity"/>
    <property type="evidence" value="ECO:0007669"/>
    <property type="project" value="InterPro"/>
</dbReference>
<accession>A0A7Y4D2A0</accession>
<dbReference type="AlphaFoldDB" id="A0A7Y4D2A0"/>
<keyword evidence="1" id="KW-1133">Transmembrane helix</keyword>
<evidence type="ECO:0000313" key="4">
    <source>
        <dbReference type="Proteomes" id="UP000519158"/>
    </source>
</evidence>
<dbReference type="Gene3D" id="3.60.10.10">
    <property type="entry name" value="Endonuclease/exonuclease/phosphatase"/>
    <property type="match status" value="1"/>
</dbReference>
<feature type="transmembrane region" description="Helical" evidence="1">
    <location>
        <begin position="37"/>
        <end position="55"/>
    </location>
</feature>
<gene>
    <name evidence="3" type="ORF">F0234_00885</name>
</gene>
<dbReference type="EMBL" id="VTXL01000001">
    <property type="protein sequence ID" value="NOJ11316.1"/>
    <property type="molecule type" value="Genomic_DNA"/>
</dbReference>
<feature type="domain" description="Endonuclease/exonuclease/phosphatase" evidence="2">
    <location>
        <begin position="100"/>
        <end position="318"/>
    </location>
</feature>
<dbReference type="Proteomes" id="UP000519158">
    <property type="component" value="Unassembled WGS sequence"/>
</dbReference>
<evidence type="ECO:0000313" key="3">
    <source>
        <dbReference type="EMBL" id="NOJ11316.1"/>
    </source>
</evidence>
<evidence type="ECO:0000259" key="2">
    <source>
        <dbReference type="Pfam" id="PF03372"/>
    </source>
</evidence>
<feature type="transmembrane region" description="Helical" evidence="1">
    <location>
        <begin position="60"/>
        <end position="80"/>
    </location>
</feature>
<proteinExistence type="predicted"/>
<keyword evidence="1" id="KW-0812">Transmembrane</keyword>
<dbReference type="Pfam" id="PF03372">
    <property type="entry name" value="Exo_endo_phos"/>
    <property type="match status" value="1"/>
</dbReference>
<feature type="transmembrane region" description="Helical" evidence="1">
    <location>
        <begin position="7"/>
        <end position="31"/>
    </location>
</feature>
<reference evidence="3 4" key="1">
    <citation type="submission" date="2019-09" db="EMBL/GenBank/DDBJ databases">
        <title>Draft genome sequencing and comparative genomics of hatchery-associated Vibrios.</title>
        <authorList>
            <person name="Kehlet-Delgado H."/>
            <person name="Mueller R.S."/>
        </authorList>
    </citation>
    <scope>NUCLEOTIDE SEQUENCE [LARGE SCALE GENOMIC DNA]</scope>
    <source>
        <strain evidence="3 4">99-70-13A3</strain>
    </source>
</reference>
<evidence type="ECO:0000256" key="1">
    <source>
        <dbReference type="SAM" id="Phobius"/>
    </source>
</evidence>
<sequence length="327" mass="37575">MQIRACVITALTMIFVLLPFLPESLVIPLFFQSLPTYIYVLICATLIVLTVHMFFSIKWYVRLTMFITLGGFMLSSIYSFNTTFTANAKSNHNNLSIVVWNTFHWDQKKSRESLINIFRSMDADIVMLQEHIYWSEESKSHQPATDLSILKSCCGYSYILKKGELVVASRHPITEVNIDSEYLQKTRVEVNYQERKHIDLINVHIPVQYDLASSPWESTFWEHLFNALVMREEAFSLLSKSLSKNIFIGGDFNSTLLSPNVRALTDNLHTVNFWPSFPYGMSIPTLWSIDHIFFSKSNLVDCSLVTSEALSMKIPSDHLPIACVVYL</sequence>
<comment type="caution">
    <text evidence="3">The sequence shown here is derived from an EMBL/GenBank/DDBJ whole genome shotgun (WGS) entry which is preliminary data.</text>
</comment>
<dbReference type="SUPFAM" id="SSF56219">
    <property type="entry name" value="DNase I-like"/>
    <property type="match status" value="1"/>
</dbReference>
<dbReference type="InterPro" id="IPR036691">
    <property type="entry name" value="Endo/exonu/phosph_ase_sf"/>
</dbReference>
<organism evidence="3 4">
    <name type="scientific">Vibrio splendidus</name>
    <dbReference type="NCBI Taxonomy" id="29497"/>
    <lineage>
        <taxon>Bacteria</taxon>
        <taxon>Pseudomonadati</taxon>
        <taxon>Pseudomonadota</taxon>
        <taxon>Gammaproteobacteria</taxon>
        <taxon>Vibrionales</taxon>
        <taxon>Vibrionaceae</taxon>
        <taxon>Vibrio</taxon>
    </lineage>
</organism>
<name>A0A7Y4D2A0_VIBSP</name>
<dbReference type="InterPro" id="IPR005135">
    <property type="entry name" value="Endo/exonuclease/phosphatase"/>
</dbReference>